<dbReference type="Proteomes" id="UP000823775">
    <property type="component" value="Unassembled WGS sequence"/>
</dbReference>
<reference evidence="2 3" key="1">
    <citation type="journal article" date="2021" name="BMC Genomics">
        <title>Datura genome reveals duplications of psychoactive alkaloid biosynthetic genes and high mutation rate following tissue culture.</title>
        <authorList>
            <person name="Rajewski A."/>
            <person name="Carter-House D."/>
            <person name="Stajich J."/>
            <person name="Litt A."/>
        </authorList>
    </citation>
    <scope>NUCLEOTIDE SEQUENCE [LARGE SCALE GENOMIC DNA]</scope>
    <source>
        <strain evidence="2">AR-01</strain>
    </source>
</reference>
<accession>A0ABS8TF80</accession>
<keyword evidence="3" id="KW-1185">Reference proteome</keyword>
<dbReference type="EMBL" id="JACEIK010001448">
    <property type="protein sequence ID" value="MCD7469471.1"/>
    <property type="molecule type" value="Genomic_DNA"/>
</dbReference>
<organism evidence="2 3">
    <name type="scientific">Datura stramonium</name>
    <name type="common">Jimsonweed</name>
    <name type="synonym">Common thornapple</name>
    <dbReference type="NCBI Taxonomy" id="4076"/>
    <lineage>
        <taxon>Eukaryota</taxon>
        <taxon>Viridiplantae</taxon>
        <taxon>Streptophyta</taxon>
        <taxon>Embryophyta</taxon>
        <taxon>Tracheophyta</taxon>
        <taxon>Spermatophyta</taxon>
        <taxon>Magnoliopsida</taxon>
        <taxon>eudicotyledons</taxon>
        <taxon>Gunneridae</taxon>
        <taxon>Pentapetalae</taxon>
        <taxon>asterids</taxon>
        <taxon>lamiids</taxon>
        <taxon>Solanales</taxon>
        <taxon>Solanaceae</taxon>
        <taxon>Solanoideae</taxon>
        <taxon>Datureae</taxon>
        <taxon>Datura</taxon>
    </lineage>
</organism>
<proteinExistence type="predicted"/>
<protein>
    <submittedName>
        <fullName evidence="2">Uncharacterized protein</fullName>
    </submittedName>
</protein>
<sequence length="83" mass="8618">MFRFLEGTSNILQSEAEIIEGFISALGIREKEVGEGSPSAEEAPPVVASPKLDRTPTLPDVGVPEPLAPSGLAEGTSSPPDDD</sequence>
<evidence type="ECO:0000313" key="3">
    <source>
        <dbReference type="Proteomes" id="UP000823775"/>
    </source>
</evidence>
<feature type="region of interest" description="Disordered" evidence="1">
    <location>
        <begin position="32"/>
        <end position="83"/>
    </location>
</feature>
<evidence type="ECO:0000256" key="1">
    <source>
        <dbReference type="SAM" id="MobiDB-lite"/>
    </source>
</evidence>
<name>A0ABS8TF80_DATST</name>
<comment type="caution">
    <text evidence="2">The sequence shown here is derived from an EMBL/GenBank/DDBJ whole genome shotgun (WGS) entry which is preliminary data.</text>
</comment>
<gene>
    <name evidence="2" type="ORF">HAX54_008525</name>
</gene>
<evidence type="ECO:0000313" key="2">
    <source>
        <dbReference type="EMBL" id="MCD7469471.1"/>
    </source>
</evidence>